<reference evidence="5 6" key="1">
    <citation type="submission" date="2020-07" db="EMBL/GenBank/DDBJ databases">
        <title>Thermogemmata thermophila gen. nov., sp. nov., a novel moderate thermophilic planctomycete from a Kamchatka hot spring.</title>
        <authorList>
            <person name="Elcheninov A.G."/>
            <person name="Podosokorskaya O.A."/>
            <person name="Kovaleva O.L."/>
            <person name="Novikov A."/>
            <person name="Bonch-Osmolovskaya E.A."/>
            <person name="Toshchakov S.V."/>
            <person name="Kublanov I.V."/>
        </authorList>
    </citation>
    <scope>NUCLEOTIDE SEQUENCE [LARGE SCALE GENOMIC DNA]</scope>
    <source>
        <strain evidence="5 6">2918</strain>
    </source>
</reference>
<comment type="caution">
    <text evidence="5">The sequence shown here is derived from an EMBL/GenBank/DDBJ whole genome shotgun (WGS) entry which is preliminary data.</text>
</comment>
<name>A0A7V8VBX8_9BACT</name>
<dbReference type="InterPro" id="IPR002933">
    <property type="entry name" value="Peptidase_M20"/>
</dbReference>
<evidence type="ECO:0000256" key="1">
    <source>
        <dbReference type="ARBA" id="ARBA00006153"/>
    </source>
</evidence>
<dbReference type="Pfam" id="PF07687">
    <property type="entry name" value="M20_dimer"/>
    <property type="match status" value="1"/>
</dbReference>
<keyword evidence="3" id="KW-0732">Signal</keyword>
<gene>
    <name evidence="5" type="ORF">H0921_01880</name>
</gene>
<evidence type="ECO:0000256" key="2">
    <source>
        <dbReference type="ARBA" id="ARBA00022801"/>
    </source>
</evidence>
<keyword evidence="2 5" id="KW-0378">Hydrolase</keyword>
<dbReference type="AlphaFoldDB" id="A0A7V8VBX8"/>
<dbReference type="PANTHER" id="PTHR11014:SF63">
    <property type="entry name" value="METALLOPEPTIDASE, PUTATIVE (AFU_ORTHOLOGUE AFUA_6G09600)-RELATED"/>
    <property type="match status" value="1"/>
</dbReference>
<feature type="signal peptide" evidence="3">
    <location>
        <begin position="1"/>
        <end position="22"/>
    </location>
</feature>
<dbReference type="PANTHER" id="PTHR11014">
    <property type="entry name" value="PEPTIDASE M20 FAMILY MEMBER"/>
    <property type="match status" value="1"/>
</dbReference>
<accession>A0A7V8VBX8</accession>
<protein>
    <submittedName>
        <fullName evidence="5">Amidohydrolase</fullName>
    </submittedName>
</protein>
<dbReference type="FunFam" id="3.30.70.360:FF:000014">
    <property type="entry name" value="N-acyl-L-amino acid amidohydrolase"/>
    <property type="match status" value="1"/>
</dbReference>
<dbReference type="InterPro" id="IPR036264">
    <property type="entry name" value="Bact_exopeptidase_dim_dom"/>
</dbReference>
<evidence type="ECO:0000313" key="5">
    <source>
        <dbReference type="EMBL" id="MBA2224907.1"/>
    </source>
</evidence>
<dbReference type="Pfam" id="PF01546">
    <property type="entry name" value="Peptidase_M20"/>
    <property type="match status" value="1"/>
</dbReference>
<evidence type="ECO:0000313" key="6">
    <source>
        <dbReference type="Proteomes" id="UP000542342"/>
    </source>
</evidence>
<dbReference type="SUPFAM" id="SSF53187">
    <property type="entry name" value="Zn-dependent exopeptidases"/>
    <property type="match status" value="1"/>
</dbReference>
<dbReference type="Gene3D" id="3.40.630.10">
    <property type="entry name" value="Zn peptidases"/>
    <property type="match status" value="1"/>
</dbReference>
<dbReference type="GO" id="GO:0016787">
    <property type="term" value="F:hydrolase activity"/>
    <property type="evidence" value="ECO:0007669"/>
    <property type="project" value="UniProtKB-KW"/>
</dbReference>
<keyword evidence="6" id="KW-1185">Reference proteome</keyword>
<evidence type="ECO:0000259" key="4">
    <source>
        <dbReference type="Pfam" id="PF07687"/>
    </source>
</evidence>
<dbReference type="SUPFAM" id="SSF55031">
    <property type="entry name" value="Bacterial exopeptidase dimerisation domain"/>
    <property type="match status" value="1"/>
</dbReference>
<dbReference type="Gene3D" id="3.30.70.360">
    <property type="match status" value="1"/>
</dbReference>
<dbReference type="EMBL" id="JACEFB010000001">
    <property type="protein sequence ID" value="MBA2224907.1"/>
    <property type="molecule type" value="Genomic_DNA"/>
</dbReference>
<comment type="similarity">
    <text evidence="1">Belongs to the peptidase M20 family.</text>
</comment>
<dbReference type="Proteomes" id="UP000542342">
    <property type="component" value="Unassembled WGS sequence"/>
</dbReference>
<feature type="chain" id="PRO_5031082470" evidence="3">
    <location>
        <begin position="23"/>
        <end position="475"/>
    </location>
</feature>
<dbReference type="InterPro" id="IPR011650">
    <property type="entry name" value="Peptidase_M20_dimer"/>
</dbReference>
<organism evidence="5 6">
    <name type="scientific">Thermogemmata fonticola</name>
    <dbReference type="NCBI Taxonomy" id="2755323"/>
    <lineage>
        <taxon>Bacteria</taxon>
        <taxon>Pseudomonadati</taxon>
        <taxon>Planctomycetota</taxon>
        <taxon>Planctomycetia</taxon>
        <taxon>Gemmatales</taxon>
        <taxon>Gemmataceae</taxon>
        <taxon>Thermogemmata</taxon>
    </lineage>
</organism>
<dbReference type="InterPro" id="IPR017439">
    <property type="entry name" value="Amidohydrolase"/>
</dbReference>
<proteinExistence type="inferred from homology"/>
<dbReference type="NCBIfam" id="TIGR01891">
    <property type="entry name" value="amidohydrolases"/>
    <property type="match status" value="1"/>
</dbReference>
<feature type="domain" description="Peptidase M20 dimerisation" evidence="4">
    <location>
        <begin position="258"/>
        <end position="353"/>
    </location>
</feature>
<evidence type="ECO:0000256" key="3">
    <source>
        <dbReference type="SAM" id="SignalP"/>
    </source>
</evidence>
<sequence>MRHMALIACLIASCGSGICTLAQPVKTASSQPPMPSLVPKSLDLSLRDTAQSPGKSKILARQKQIDGFLNNSLPGLVRLYQELHAHPELSLQEEKTAARLAQEMRQLGWDVTEKVGGHGVVAVLKNGRGPVVLVRTDMDALPIIEQTGLPYASKVRTRDRWGQEVGVMHACGHDMHMACWVGTAQVLTALKGEWSGTLLFVAQPAEEIVAGARRMLEDGLYRRFPKPDYALALHCDAHLPVGTVAYRAGLSLAASDAVDIVVKGQGGHGAAPHLTVDPVVLAARIILDLQTIVSREVNPIDPVVITVGSIHGGTKHNIIPNEVRLQLTVRTTRTETRDHVLRAIERICRAVAVSARAPEPEIRVRLDEYTPPTINDPALTERCVRVFQSILGPENVRERPPVMGAEDFGRYAAENTPIFIFFLGTVEPERYAAAQKPGGAPLPGLHTDRFAPVPEPTLKTGVRCMSSAVLDLLSR</sequence>